<dbReference type="Gene3D" id="1.10.3450.30">
    <property type="match status" value="1"/>
</dbReference>
<dbReference type="GO" id="GO:1904262">
    <property type="term" value="P:negative regulation of TORC1 signaling"/>
    <property type="evidence" value="ECO:0007669"/>
    <property type="project" value="TreeGrafter"/>
</dbReference>
<evidence type="ECO:0000313" key="6">
    <source>
        <dbReference type="Proteomes" id="UP001318040"/>
    </source>
</evidence>
<evidence type="ECO:0000313" key="7">
    <source>
        <dbReference type="RefSeq" id="XP_032822527.1"/>
    </source>
</evidence>
<organism evidence="6 7">
    <name type="scientific">Petromyzon marinus</name>
    <name type="common">Sea lamprey</name>
    <dbReference type="NCBI Taxonomy" id="7757"/>
    <lineage>
        <taxon>Eukaryota</taxon>
        <taxon>Metazoa</taxon>
        <taxon>Chordata</taxon>
        <taxon>Craniata</taxon>
        <taxon>Vertebrata</taxon>
        <taxon>Cyclostomata</taxon>
        <taxon>Hyperoartia</taxon>
        <taxon>Petromyzontiformes</taxon>
        <taxon>Petromyzontidae</taxon>
        <taxon>Petromyzon</taxon>
    </lineage>
</organism>
<dbReference type="GO" id="GO:0034198">
    <property type="term" value="P:cellular response to amino acid starvation"/>
    <property type="evidence" value="ECO:0007669"/>
    <property type="project" value="TreeGrafter"/>
</dbReference>
<evidence type="ECO:0000256" key="1">
    <source>
        <dbReference type="ARBA" id="ARBA00004656"/>
    </source>
</evidence>
<accession>A0AAJ7TTU3</accession>
<protein>
    <recommendedName>
        <fullName evidence="5">KICSTOR subunit 2</fullName>
    </recommendedName>
</protein>
<comment type="subcellular location">
    <subcellularLocation>
        <location evidence="1">Lysosome membrane</location>
    </subcellularLocation>
</comment>
<evidence type="ECO:0000256" key="4">
    <source>
        <dbReference type="ARBA" id="ARBA00060863"/>
    </source>
</evidence>
<comment type="similarity">
    <text evidence="4">Belongs to the KICS2 family.</text>
</comment>
<dbReference type="SUPFAM" id="SSF158548">
    <property type="entry name" value="FLJ32549 domain-like"/>
    <property type="match status" value="1"/>
</dbReference>
<evidence type="ECO:0000256" key="3">
    <source>
        <dbReference type="ARBA" id="ARBA00023228"/>
    </source>
</evidence>
<dbReference type="PANTHER" id="PTHR31581">
    <property type="entry name" value="KICSTOR COMPLEX PROTEIN C12ORF66"/>
    <property type="match status" value="1"/>
</dbReference>
<keyword evidence="3" id="KW-0458">Lysosome</keyword>
<dbReference type="GO" id="GO:0061462">
    <property type="term" value="P:protein localization to lysosome"/>
    <property type="evidence" value="ECO:0007669"/>
    <property type="project" value="TreeGrafter"/>
</dbReference>
<dbReference type="FunFam" id="1.10.3450.30:FF:000001">
    <property type="entry name" value="KICSTOR complex protein C12orf66 homolog"/>
    <property type="match status" value="1"/>
</dbReference>
<keyword evidence="6" id="KW-1185">Reference proteome</keyword>
<evidence type="ECO:0000256" key="5">
    <source>
        <dbReference type="ARBA" id="ARBA00072667"/>
    </source>
</evidence>
<gene>
    <name evidence="7" type="primary">C36H12orf66</name>
</gene>
<dbReference type="AlphaFoldDB" id="A0AAJ7TTU3"/>
<reference evidence="7" key="1">
    <citation type="submission" date="2025-08" db="UniProtKB">
        <authorList>
            <consortium name="RefSeq"/>
        </authorList>
    </citation>
    <scope>IDENTIFICATION</scope>
    <source>
        <tissue evidence="7">Sperm</tissue>
    </source>
</reference>
<dbReference type="Proteomes" id="UP001318040">
    <property type="component" value="Chromosome 36"/>
</dbReference>
<dbReference type="GO" id="GO:0140007">
    <property type="term" value="C:KICSTOR complex"/>
    <property type="evidence" value="ECO:0007669"/>
    <property type="project" value="TreeGrafter"/>
</dbReference>
<dbReference type="RefSeq" id="XP_032822527.1">
    <property type="nucleotide sequence ID" value="XM_032966636.1"/>
</dbReference>
<sequence length="472" mass="51222">MEDTSNGPEMQVLQAFFSHVGGFACDRAKDYIEREKESSSRGGGGGVAWASLLSALAHLAATERAYHSMTFLGQKPEGDVPFLLLRWFEGGQSFFSRKDTLRSMYGSLCSELRRVTGSGAQAAAGSGGSGGGNAAVHSEDVLGHLAEQLGHLVQSRQEMADLYEKLHGLSLGRNAAPDELLASLGAITQKFSSRVHHPVLSALSSSFQHETEALGHLLRAQRDVSSWLFLPALLELHAAHAKLGAWASRGSERARDGAAAPQRKPLFGGAAQRAAPTPHLHQWMVKYKTFLLAKFSFYFHEALSRQAGGEMKSLTAKTSPDFFGKVSSFIKKTDAANVSLILDTRGLEDSFKGHGYHYPGSYPEGFKVPAEGFVPVLSLPSERTAMHWSALSMVLAERASELACAERVVHDYDEKAQSTYYLARPEPRFTIAVVYESRRSEKDSGVHAFLLETAAALKHSKPFASLKPGSKA</sequence>
<dbReference type="KEGG" id="pmrn:116949379"/>
<dbReference type="PANTHER" id="PTHR31581:SF1">
    <property type="entry name" value="KICSTOR SUBUNIT 2"/>
    <property type="match status" value="1"/>
</dbReference>
<evidence type="ECO:0000256" key="2">
    <source>
        <dbReference type="ARBA" id="ARBA00023136"/>
    </source>
</evidence>
<dbReference type="InterPro" id="IPR038060">
    <property type="entry name" value="C12orf66-like_central_sf"/>
</dbReference>
<dbReference type="Pfam" id="PF09404">
    <property type="entry name" value="C12orf66_like"/>
    <property type="match status" value="1"/>
</dbReference>
<proteinExistence type="inferred from homology"/>
<keyword evidence="2" id="KW-0472">Membrane</keyword>
<name>A0AAJ7TTU3_PETMA</name>
<dbReference type="InterPro" id="IPR018544">
    <property type="entry name" value="KICS_2"/>
</dbReference>
<dbReference type="SUPFAM" id="SSF160651">
    <property type="entry name" value="FLJ32549 C-terminal domain-like"/>
    <property type="match status" value="1"/>
</dbReference>
<dbReference type="GO" id="GO:0042149">
    <property type="term" value="P:cellular response to glucose starvation"/>
    <property type="evidence" value="ECO:0007669"/>
    <property type="project" value="TreeGrafter"/>
</dbReference>
<dbReference type="CTD" id="144577"/>
<dbReference type="GO" id="GO:0005765">
    <property type="term" value="C:lysosomal membrane"/>
    <property type="evidence" value="ECO:0007669"/>
    <property type="project" value="UniProtKB-SubCell"/>
</dbReference>